<feature type="transmembrane region" description="Helical" evidence="7">
    <location>
        <begin position="356"/>
        <end position="378"/>
    </location>
</feature>
<evidence type="ECO:0000256" key="7">
    <source>
        <dbReference type="SAM" id="Phobius"/>
    </source>
</evidence>
<evidence type="ECO:0000256" key="3">
    <source>
        <dbReference type="ARBA" id="ARBA00022475"/>
    </source>
</evidence>
<evidence type="ECO:0000256" key="4">
    <source>
        <dbReference type="ARBA" id="ARBA00022692"/>
    </source>
</evidence>
<accession>A0A101UTV4</accession>
<feature type="transmembrane region" description="Helical" evidence="7">
    <location>
        <begin position="255"/>
        <end position="280"/>
    </location>
</feature>
<evidence type="ECO:0000259" key="8">
    <source>
        <dbReference type="PROSITE" id="PS50850"/>
    </source>
</evidence>
<feature type="transmembrane region" description="Helical" evidence="7">
    <location>
        <begin position="384"/>
        <end position="401"/>
    </location>
</feature>
<protein>
    <submittedName>
        <fullName evidence="9">MFS transporter</fullName>
    </submittedName>
</protein>
<keyword evidence="4 7" id="KW-0812">Transmembrane</keyword>
<feature type="transmembrane region" description="Helical" evidence="7">
    <location>
        <begin position="225"/>
        <end position="243"/>
    </location>
</feature>
<feature type="transmembrane region" description="Helical" evidence="7">
    <location>
        <begin position="178"/>
        <end position="199"/>
    </location>
</feature>
<keyword evidence="3" id="KW-1003">Cell membrane</keyword>
<feature type="domain" description="Major facilitator superfamily (MFS) profile" evidence="8">
    <location>
        <begin position="23"/>
        <end position="420"/>
    </location>
</feature>
<dbReference type="InterPro" id="IPR036259">
    <property type="entry name" value="MFS_trans_sf"/>
</dbReference>
<dbReference type="SUPFAM" id="SSF103473">
    <property type="entry name" value="MFS general substrate transporter"/>
    <property type="match status" value="1"/>
</dbReference>
<comment type="caution">
    <text evidence="9">The sequence shown here is derived from an EMBL/GenBank/DDBJ whole genome shotgun (WGS) entry which is preliminary data.</text>
</comment>
<evidence type="ECO:0000256" key="1">
    <source>
        <dbReference type="ARBA" id="ARBA00004651"/>
    </source>
</evidence>
<feature type="transmembrane region" description="Helical" evidence="7">
    <location>
        <begin position="292"/>
        <end position="310"/>
    </location>
</feature>
<feature type="transmembrane region" description="Helical" evidence="7">
    <location>
        <begin position="316"/>
        <end position="344"/>
    </location>
</feature>
<feature type="transmembrane region" description="Helical" evidence="7">
    <location>
        <begin position="55"/>
        <end position="78"/>
    </location>
</feature>
<organism evidence="9 10">
    <name type="scientific">Streptomyces dysideae</name>
    <dbReference type="NCBI Taxonomy" id="909626"/>
    <lineage>
        <taxon>Bacteria</taxon>
        <taxon>Bacillati</taxon>
        <taxon>Actinomycetota</taxon>
        <taxon>Actinomycetes</taxon>
        <taxon>Kitasatosporales</taxon>
        <taxon>Streptomycetaceae</taxon>
        <taxon>Streptomyces</taxon>
    </lineage>
</organism>
<keyword evidence="5 7" id="KW-1133">Transmembrane helix</keyword>
<reference evidence="9 10" key="1">
    <citation type="submission" date="2015-10" db="EMBL/GenBank/DDBJ databases">
        <title>Draft genome sequence of Streptomyces sp. RV15, isolated from a marine sponge.</title>
        <authorList>
            <person name="Ruckert C."/>
            <person name="Abdelmohsen U.R."/>
            <person name="Winkler A."/>
            <person name="Hentschel U."/>
            <person name="Kalinowski J."/>
            <person name="Kampfer P."/>
            <person name="Glaeser S."/>
        </authorList>
    </citation>
    <scope>NUCLEOTIDE SEQUENCE [LARGE SCALE GENOMIC DNA]</scope>
    <source>
        <strain evidence="9 10">RV15</strain>
    </source>
</reference>
<sequence>MTPPTTSAPDVGAPAGFLPRGRGVVWFGASGFVNALGTGFFYPFSLLFFTSLSGLSLRAVGVALTITTLLALPGLFVVGRLADRCGPRTVLVAASAVRALALVAFVSVPGVWPLVLGGTALALGNRAEQVATPLLAARLAHEEQRSRWLALSRVTFNGGMGAGALLAAVFVVDTASGFVVLGLVNAASFVMTAVLCLGLPTTPPGAPAEGARPAHARIRPWKHRAFVRVASANALLWAAALAMESALPVFVLRELALPSWTVGVLFAVNTALLTALPLPLSRLLDRLRPGHVLAVGGLCYVVLFAAAALARTVSPTVALVVLTAGMTVYTIGELAVSQASLVLLTGLPPDEERGTYLASNQVLVGIATALAPLLATSLPGVRSAALWWALAGWSLAAGLLARGIDLPRPGPTPEAKGRVS</sequence>
<dbReference type="PANTHER" id="PTHR23517">
    <property type="entry name" value="RESISTANCE PROTEIN MDTM, PUTATIVE-RELATED-RELATED"/>
    <property type="match status" value="1"/>
</dbReference>
<dbReference type="RefSeq" id="WP_067029283.1">
    <property type="nucleotide sequence ID" value="NZ_KQ949102.1"/>
</dbReference>
<feature type="transmembrane region" description="Helical" evidence="7">
    <location>
        <begin position="148"/>
        <end position="172"/>
    </location>
</feature>
<dbReference type="GO" id="GO:0005886">
    <property type="term" value="C:plasma membrane"/>
    <property type="evidence" value="ECO:0007669"/>
    <property type="project" value="UniProtKB-SubCell"/>
</dbReference>
<evidence type="ECO:0000256" key="2">
    <source>
        <dbReference type="ARBA" id="ARBA00022448"/>
    </source>
</evidence>
<dbReference type="GO" id="GO:0022857">
    <property type="term" value="F:transmembrane transporter activity"/>
    <property type="evidence" value="ECO:0007669"/>
    <property type="project" value="InterPro"/>
</dbReference>
<dbReference type="Pfam" id="PF07690">
    <property type="entry name" value="MFS_1"/>
    <property type="match status" value="1"/>
</dbReference>
<gene>
    <name evidence="9" type="ORF">AQJ91_33915</name>
</gene>
<keyword evidence="6 7" id="KW-0472">Membrane</keyword>
<dbReference type="Proteomes" id="UP000053260">
    <property type="component" value="Unassembled WGS sequence"/>
</dbReference>
<feature type="transmembrane region" description="Helical" evidence="7">
    <location>
        <begin position="90"/>
        <end position="108"/>
    </location>
</feature>
<proteinExistence type="predicted"/>
<feature type="transmembrane region" description="Helical" evidence="7">
    <location>
        <begin position="24"/>
        <end position="49"/>
    </location>
</feature>
<comment type="subcellular location">
    <subcellularLocation>
        <location evidence="1">Cell membrane</location>
        <topology evidence="1">Multi-pass membrane protein</topology>
    </subcellularLocation>
</comment>
<dbReference type="STRING" id="909626.AQJ91_33915"/>
<keyword evidence="10" id="KW-1185">Reference proteome</keyword>
<name>A0A101UTV4_9ACTN</name>
<dbReference type="Gene3D" id="1.20.1250.20">
    <property type="entry name" value="MFS general substrate transporter like domains"/>
    <property type="match status" value="1"/>
</dbReference>
<dbReference type="InterPro" id="IPR050171">
    <property type="entry name" value="MFS_Transporters"/>
</dbReference>
<evidence type="ECO:0000313" key="9">
    <source>
        <dbReference type="EMBL" id="KUO16768.1"/>
    </source>
</evidence>
<dbReference type="EMBL" id="LMXB01000083">
    <property type="protein sequence ID" value="KUO16768.1"/>
    <property type="molecule type" value="Genomic_DNA"/>
</dbReference>
<evidence type="ECO:0000313" key="10">
    <source>
        <dbReference type="Proteomes" id="UP000053260"/>
    </source>
</evidence>
<dbReference type="InterPro" id="IPR020846">
    <property type="entry name" value="MFS_dom"/>
</dbReference>
<evidence type="ECO:0000256" key="5">
    <source>
        <dbReference type="ARBA" id="ARBA00022989"/>
    </source>
</evidence>
<dbReference type="InterPro" id="IPR011701">
    <property type="entry name" value="MFS"/>
</dbReference>
<evidence type="ECO:0000256" key="6">
    <source>
        <dbReference type="ARBA" id="ARBA00023136"/>
    </source>
</evidence>
<dbReference type="PROSITE" id="PS50850">
    <property type="entry name" value="MFS"/>
    <property type="match status" value="1"/>
</dbReference>
<dbReference type="AlphaFoldDB" id="A0A101UTV4"/>
<dbReference type="OrthoDB" id="4109786at2"/>
<keyword evidence="2" id="KW-0813">Transport</keyword>
<dbReference type="PANTHER" id="PTHR23517:SF2">
    <property type="entry name" value="MULTIDRUG RESISTANCE PROTEIN MDTH"/>
    <property type="match status" value="1"/>
</dbReference>